<dbReference type="EMBL" id="JASBNA010000064">
    <property type="protein sequence ID" value="KAK7679034.1"/>
    <property type="molecule type" value="Genomic_DNA"/>
</dbReference>
<dbReference type="Proteomes" id="UP001385951">
    <property type="component" value="Unassembled WGS sequence"/>
</dbReference>
<organism evidence="1 2">
    <name type="scientific">Cerrena zonata</name>
    <dbReference type="NCBI Taxonomy" id="2478898"/>
    <lineage>
        <taxon>Eukaryota</taxon>
        <taxon>Fungi</taxon>
        <taxon>Dikarya</taxon>
        <taxon>Basidiomycota</taxon>
        <taxon>Agaricomycotina</taxon>
        <taxon>Agaricomycetes</taxon>
        <taxon>Polyporales</taxon>
        <taxon>Cerrenaceae</taxon>
        <taxon>Cerrena</taxon>
    </lineage>
</organism>
<name>A0AAW0FHN6_9APHY</name>
<gene>
    <name evidence="1" type="ORF">QCA50_017978</name>
</gene>
<evidence type="ECO:0000313" key="1">
    <source>
        <dbReference type="EMBL" id="KAK7679034.1"/>
    </source>
</evidence>
<comment type="caution">
    <text evidence="1">The sequence shown here is derived from an EMBL/GenBank/DDBJ whole genome shotgun (WGS) entry which is preliminary data.</text>
</comment>
<dbReference type="AlphaFoldDB" id="A0AAW0FHN6"/>
<keyword evidence="2" id="KW-1185">Reference proteome</keyword>
<evidence type="ECO:0000313" key="2">
    <source>
        <dbReference type="Proteomes" id="UP001385951"/>
    </source>
</evidence>
<protein>
    <submittedName>
        <fullName evidence="1">Uncharacterized protein</fullName>
    </submittedName>
</protein>
<accession>A0AAW0FHN6</accession>
<reference evidence="1 2" key="1">
    <citation type="submission" date="2022-09" db="EMBL/GenBank/DDBJ databases">
        <authorList>
            <person name="Palmer J.M."/>
        </authorList>
    </citation>
    <scope>NUCLEOTIDE SEQUENCE [LARGE SCALE GENOMIC DNA]</scope>
    <source>
        <strain evidence="1 2">DSM 7382</strain>
    </source>
</reference>
<proteinExistence type="predicted"/>
<sequence length="323" mass="37032">MIGLFFWLQNPALLIWNWRTGKLVLRCEADPADEGVVPQDHPTGFPQLPPATWDFGFLSNRTYLINSIHGKGFIHIYSFDGDAEPDVAPTLWATLAMPEIQPMRTVHHFATHSAPFLAGDITSGKPFTTDENARVYMMTITYGPQMRYHIFMKSEFLESLIPKQEQLVSGQMYVPPVYQWEKWGPANTRFIENHVHYQWLRYVQGHRVVLPPLPVNPLAWPSSLYRICVLDFNVHPKRVTDPCDPYRKRSKETTYTVHNKEHAVAAKQLFTKDVMTRLPYAISTRIGVFNYSGFMIDEERLIGMKSSASSSDGDLSSIHVFTL</sequence>